<dbReference type="SUPFAM" id="SSF101148">
    <property type="entry name" value="Plant invertase/pectin methylesterase inhibitor"/>
    <property type="match status" value="1"/>
</dbReference>
<name>A0A834W730_9FABA</name>
<organism evidence="1 2">
    <name type="scientific">Senna tora</name>
    <dbReference type="NCBI Taxonomy" id="362788"/>
    <lineage>
        <taxon>Eukaryota</taxon>
        <taxon>Viridiplantae</taxon>
        <taxon>Streptophyta</taxon>
        <taxon>Embryophyta</taxon>
        <taxon>Tracheophyta</taxon>
        <taxon>Spermatophyta</taxon>
        <taxon>Magnoliopsida</taxon>
        <taxon>eudicotyledons</taxon>
        <taxon>Gunneridae</taxon>
        <taxon>Pentapetalae</taxon>
        <taxon>rosids</taxon>
        <taxon>fabids</taxon>
        <taxon>Fabales</taxon>
        <taxon>Fabaceae</taxon>
        <taxon>Caesalpinioideae</taxon>
        <taxon>Cassia clade</taxon>
        <taxon>Senna</taxon>
    </lineage>
</organism>
<proteinExistence type="predicted"/>
<comment type="caution">
    <text evidence="1">The sequence shown here is derived from an EMBL/GenBank/DDBJ whole genome shotgun (WGS) entry which is preliminary data.</text>
</comment>
<accession>A0A834W730</accession>
<keyword evidence="2" id="KW-1185">Reference proteome</keyword>
<dbReference type="Proteomes" id="UP000634136">
    <property type="component" value="Unassembled WGS sequence"/>
</dbReference>
<reference evidence="1" key="1">
    <citation type="submission" date="2020-09" db="EMBL/GenBank/DDBJ databases">
        <title>Genome-Enabled Discovery of Anthraquinone Biosynthesis in Senna tora.</title>
        <authorList>
            <person name="Kang S.-H."/>
            <person name="Pandey R.P."/>
            <person name="Lee C.-M."/>
            <person name="Sim J.-S."/>
            <person name="Jeong J.-T."/>
            <person name="Choi B.-S."/>
            <person name="Jung M."/>
            <person name="Ginzburg D."/>
            <person name="Zhao K."/>
            <person name="Won S.Y."/>
            <person name="Oh T.-J."/>
            <person name="Yu Y."/>
            <person name="Kim N.-H."/>
            <person name="Lee O.R."/>
            <person name="Lee T.-H."/>
            <person name="Bashyal P."/>
            <person name="Kim T.-S."/>
            <person name="Lee W.-H."/>
            <person name="Kawkins C."/>
            <person name="Kim C.-K."/>
            <person name="Kim J.S."/>
            <person name="Ahn B.O."/>
            <person name="Rhee S.Y."/>
            <person name="Sohng J.K."/>
        </authorList>
    </citation>
    <scope>NUCLEOTIDE SEQUENCE</scope>
    <source>
        <tissue evidence="1">Leaf</tissue>
    </source>
</reference>
<evidence type="ECO:0000313" key="2">
    <source>
        <dbReference type="Proteomes" id="UP000634136"/>
    </source>
</evidence>
<dbReference type="InterPro" id="IPR035513">
    <property type="entry name" value="Invertase/methylesterase_inhib"/>
</dbReference>
<gene>
    <name evidence="1" type="ORF">G2W53_033531</name>
</gene>
<evidence type="ECO:0008006" key="3">
    <source>
        <dbReference type="Google" id="ProtNLM"/>
    </source>
</evidence>
<dbReference type="AlphaFoldDB" id="A0A834W730"/>
<dbReference type="EMBL" id="JAAIUW010000010">
    <property type="protein sequence ID" value="KAF7812555.1"/>
    <property type="molecule type" value="Genomic_DNA"/>
</dbReference>
<sequence length="116" mass="12658">MTANPAQCEKILKGEDKKYMAQLPLGTIPKLSLEMTAAVTIRAVHYMNEKLATNHVELDEMPRIESCLDIYQEAMVSYNGAYVNFTMDPTTALKSLKEADVKIGSCESKLANGGGG</sequence>
<evidence type="ECO:0000313" key="1">
    <source>
        <dbReference type="EMBL" id="KAF7812555.1"/>
    </source>
</evidence>
<protein>
    <recommendedName>
        <fullName evidence="3">Pectinesterase inhibitor domain-containing protein</fullName>
    </recommendedName>
</protein>